<evidence type="ECO:0000259" key="7">
    <source>
        <dbReference type="SMART" id="SM00198"/>
    </source>
</evidence>
<reference evidence="8 9" key="1">
    <citation type="submission" date="2024-11" db="EMBL/GenBank/DDBJ databases">
        <title>Chromosome-level genome assembly of Eucalyptus globulus Labill. provides insights into its genome evolution.</title>
        <authorList>
            <person name="Li X."/>
        </authorList>
    </citation>
    <scope>NUCLEOTIDE SEQUENCE [LARGE SCALE GENOMIC DNA]</scope>
    <source>
        <strain evidence="8">CL2024</strain>
        <tissue evidence="8">Fresh tender leaves</tissue>
    </source>
</reference>
<accession>A0ABD3JU96</accession>
<proteinExistence type="inferred from homology"/>
<dbReference type="GO" id="GO:0098542">
    <property type="term" value="P:defense response to other organism"/>
    <property type="evidence" value="ECO:0007669"/>
    <property type="project" value="UniProtKB-ARBA"/>
</dbReference>
<dbReference type="SUPFAM" id="SSF55797">
    <property type="entry name" value="PR-1-like"/>
    <property type="match status" value="1"/>
</dbReference>
<sequence length="159" mass="17945">MNSLTIIISLVSISLFQPTHAQNLPQDYLNFQNAAREQVFGVANMTWDNMLVAYAQSYANQRVSDCGLVHSNGPYGKNLAKGTGMFTGTYAVSLWVAEKQNYNYNTNTCASGCDCLHYTQMVWHDLVQVRCTKVQCNNGWWYVVCNYDPPGNYEGELPY</sequence>
<keyword evidence="3" id="KW-0611">Plant defense</keyword>
<dbReference type="AlphaFoldDB" id="A0ABD3JU96"/>
<evidence type="ECO:0000256" key="5">
    <source>
        <dbReference type="ARBA" id="ARBA00073092"/>
    </source>
</evidence>
<dbReference type="PROSITE" id="PS01010">
    <property type="entry name" value="CRISP_2"/>
    <property type="match status" value="1"/>
</dbReference>
<feature type="domain" description="SCP" evidence="7">
    <location>
        <begin position="23"/>
        <end position="155"/>
    </location>
</feature>
<evidence type="ECO:0000256" key="6">
    <source>
        <dbReference type="SAM" id="SignalP"/>
    </source>
</evidence>
<dbReference type="FunFam" id="3.40.33.10:FF:000006">
    <property type="entry name" value="Putative pathogenesis-related protein 1"/>
    <property type="match status" value="1"/>
</dbReference>
<evidence type="ECO:0000256" key="3">
    <source>
        <dbReference type="ARBA" id="ARBA00022821"/>
    </source>
</evidence>
<evidence type="ECO:0000313" key="8">
    <source>
        <dbReference type="EMBL" id="KAL3730182.1"/>
    </source>
</evidence>
<dbReference type="PANTHER" id="PTHR10334">
    <property type="entry name" value="CYSTEINE-RICH SECRETORY PROTEIN-RELATED"/>
    <property type="match status" value="1"/>
</dbReference>
<name>A0ABD3JU96_EUCGL</name>
<dbReference type="Gene3D" id="3.40.33.10">
    <property type="entry name" value="CAP"/>
    <property type="match status" value="1"/>
</dbReference>
<dbReference type="Pfam" id="PF00188">
    <property type="entry name" value="CAP"/>
    <property type="match status" value="1"/>
</dbReference>
<dbReference type="InterPro" id="IPR035940">
    <property type="entry name" value="CAP_sf"/>
</dbReference>
<evidence type="ECO:0000313" key="9">
    <source>
        <dbReference type="Proteomes" id="UP001634007"/>
    </source>
</evidence>
<dbReference type="SMART" id="SM00198">
    <property type="entry name" value="SCP"/>
    <property type="match status" value="1"/>
</dbReference>
<evidence type="ECO:0000256" key="2">
    <source>
        <dbReference type="ARBA" id="ARBA00022729"/>
    </source>
</evidence>
<feature type="chain" id="PRO_5044886250" description="Pathogenesis-related protein 1" evidence="6">
    <location>
        <begin position="22"/>
        <end position="159"/>
    </location>
</feature>
<keyword evidence="9" id="KW-1185">Reference proteome</keyword>
<feature type="signal peptide" evidence="6">
    <location>
        <begin position="1"/>
        <end position="21"/>
    </location>
</feature>
<dbReference type="InterPro" id="IPR018244">
    <property type="entry name" value="Allrgn_V5/Tpx1_CS"/>
</dbReference>
<dbReference type="Proteomes" id="UP001634007">
    <property type="component" value="Unassembled WGS sequence"/>
</dbReference>
<organism evidence="8 9">
    <name type="scientific">Eucalyptus globulus</name>
    <name type="common">Tasmanian blue gum</name>
    <dbReference type="NCBI Taxonomy" id="34317"/>
    <lineage>
        <taxon>Eukaryota</taxon>
        <taxon>Viridiplantae</taxon>
        <taxon>Streptophyta</taxon>
        <taxon>Embryophyta</taxon>
        <taxon>Tracheophyta</taxon>
        <taxon>Spermatophyta</taxon>
        <taxon>Magnoliopsida</taxon>
        <taxon>eudicotyledons</taxon>
        <taxon>Gunneridae</taxon>
        <taxon>Pentapetalae</taxon>
        <taxon>rosids</taxon>
        <taxon>malvids</taxon>
        <taxon>Myrtales</taxon>
        <taxon>Myrtaceae</taxon>
        <taxon>Myrtoideae</taxon>
        <taxon>Eucalypteae</taxon>
        <taxon>Eucalyptus</taxon>
    </lineage>
</organism>
<gene>
    <name evidence="8" type="ORF">ACJRO7_027226</name>
</gene>
<dbReference type="CDD" id="cd05381">
    <property type="entry name" value="CAP_PR-1"/>
    <property type="match status" value="1"/>
</dbReference>
<keyword evidence="4" id="KW-1015">Disulfide bond</keyword>
<dbReference type="PRINTS" id="PR00837">
    <property type="entry name" value="V5TPXLIKE"/>
</dbReference>
<dbReference type="EMBL" id="JBJKBG010000007">
    <property type="protein sequence ID" value="KAL3730182.1"/>
    <property type="molecule type" value="Genomic_DNA"/>
</dbReference>
<keyword evidence="2 6" id="KW-0732">Signal</keyword>
<comment type="caution">
    <text evidence="8">The sequence shown here is derived from an EMBL/GenBank/DDBJ whole genome shotgun (WGS) entry which is preliminary data.</text>
</comment>
<protein>
    <recommendedName>
        <fullName evidence="5">Pathogenesis-related protein 1</fullName>
    </recommendedName>
</protein>
<dbReference type="InterPro" id="IPR001283">
    <property type="entry name" value="CRISP-related"/>
</dbReference>
<dbReference type="InterPro" id="IPR014044">
    <property type="entry name" value="CAP_dom"/>
</dbReference>
<comment type="similarity">
    <text evidence="1">Belongs to the CRISP family.</text>
</comment>
<evidence type="ECO:0000256" key="4">
    <source>
        <dbReference type="ARBA" id="ARBA00023157"/>
    </source>
</evidence>
<evidence type="ECO:0000256" key="1">
    <source>
        <dbReference type="ARBA" id="ARBA00009923"/>
    </source>
</evidence>